<evidence type="ECO:0000256" key="1">
    <source>
        <dbReference type="SAM" id="Phobius"/>
    </source>
</evidence>
<dbReference type="AlphaFoldDB" id="A0A438JSI0"/>
<keyword evidence="1" id="KW-0812">Transmembrane</keyword>
<organism evidence="2 3">
    <name type="scientific">Vitis vinifera</name>
    <name type="common">Grape</name>
    <dbReference type="NCBI Taxonomy" id="29760"/>
    <lineage>
        <taxon>Eukaryota</taxon>
        <taxon>Viridiplantae</taxon>
        <taxon>Streptophyta</taxon>
        <taxon>Embryophyta</taxon>
        <taxon>Tracheophyta</taxon>
        <taxon>Spermatophyta</taxon>
        <taxon>Magnoliopsida</taxon>
        <taxon>eudicotyledons</taxon>
        <taxon>Gunneridae</taxon>
        <taxon>Pentapetalae</taxon>
        <taxon>rosids</taxon>
        <taxon>Vitales</taxon>
        <taxon>Vitaceae</taxon>
        <taxon>Viteae</taxon>
        <taxon>Vitis</taxon>
    </lineage>
</organism>
<evidence type="ECO:0000313" key="2">
    <source>
        <dbReference type="EMBL" id="RVX11911.1"/>
    </source>
</evidence>
<gene>
    <name evidence="2" type="ORF">CK203_009682</name>
</gene>
<reference evidence="2 3" key="1">
    <citation type="journal article" date="2018" name="PLoS Genet.">
        <title>Population sequencing reveals clonal diversity and ancestral inbreeding in the grapevine cultivar Chardonnay.</title>
        <authorList>
            <person name="Roach M.J."/>
            <person name="Johnson D.L."/>
            <person name="Bohlmann J."/>
            <person name="van Vuuren H.J."/>
            <person name="Jones S.J."/>
            <person name="Pretorius I.S."/>
            <person name="Schmidt S.A."/>
            <person name="Borneman A.R."/>
        </authorList>
    </citation>
    <scope>NUCLEOTIDE SEQUENCE [LARGE SCALE GENOMIC DNA]</scope>
    <source>
        <strain evidence="3">cv. Chardonnay</strain>
        <tissue evidence="2">Leaf</tissue>
    </source>
</reference>
<protein>
    <submittedName>
        <fullName evidence="2">Uncharacterized protein</fullName>
    </submittedName>
</protein>
<dbReference type="Proteomes" id="UP000288805">
    <property type="component" value="Unassembled WGS sequence"/>
</dbReference>
<keyword evidence="1" id="KW-1133">Transmembrane helix</keyword>
<keyword evidence="1" id="KW-0472">Membrane</keyword>
<accession>A0A438JSI0</accession>
<proteinExistence type="predicted"/>
<name>A0A438JSI0_VITVI</name>
<comment type="caution">
    <text evidence="2">The sequence shown here is derived from an EMBL/GenBank/DDBJ whole genome shotgun (WGS) entry which is preliminary data.</text>
</comment>
<feature type="transmembrane region" description="Helical" evidence="1">
    <location>
        <begin position="6"/>
        <end position="30"/>
    </location>
</feature>
<evidence type="ECO:0000313" key="3">
    <source>
        <dbReference type="Proteomes" id="UP000288805"/>
    </source>
</evidence>
<sequence>MPQVTAVGHAAILAAIQRYVPALVYTLYIWTRRLDLLRQLEKMKEMETSELNTEENVDELA</sequence>
<dbReference type="EMBL" id="QGNW01000029">
    <property type="protein sequence ID" value="RVX11911.1"/>
    <property type="molecule type" value="Genomic_DNA"/>
</dbReference>